<organism evidence="5 6">
    <name type="scientific">Parasphingopyxis lamellibrachiae</name>
    <dbReference type="NCBI Taxonomy" id="680125"/>
    <lineage>
        <taxon>Bacteria</taxon>
        <taxon>Pseudomonadati</taxon>
        <taxon>Pseudomonadota</taxon>
        <taxon>Alphaproteobacteria</taxon>
        <taxon>Sphingomonadales</taxon>
        <taxon>Sphingomonadaceae</taxon>
        <taxon>Parasphingopyxis</taxon>
    </lineage>
</organism>
<keyword evidence="2" id="KW-0472">Membrane</keyword>
<evidence type="ECO:0000256" key="2">
    <source>
        <dbReference type="SAM" id="Phobius"/>
    </source>
</evidence>
<feature type="domain" description="DUF2231" evidence="4">
    <location>
        <begin position="88"/>
        <end position="207"/>
    </location>
</feature>
<keyword evidence="2" id="KW-0812">Transmembrane</keyword>
<feature type="transmembrane region" description="Helical" evidence="2">
    <location>
        <begin position="121"/>
        <end position="145"/>
    </location>
</feature>
<feature type="signal peptide" evidence="3">
    <location>
        <begin position="1"/>
        <end position="26"/>
    </location>
</feature>
<dbReference type="AlphaFoldDB" id="A0A3D9FFR3"/>
<evidence type="ECO:0000313" key="6">
    <source>
        <dbReference type="Proteomes" id="UP000256310"/>
    </source>
</evidence>
<evidence type="ECO:0000259" key="4">
    <source>
        <dbReference type="Pfam" id="PF09990"/>
    </source>
</evidence>
<accession>A0A3D9FFR3</accession>
<keyword evidence="6" id="KW-1185">Reference proteome</keyword>
<dbReference type="InterPro" id="IPR019251">
    <property type="entry name" value="DUF2231_TM"/>
</dbReference>
<dbReference type="Proteomes" id="UP000256310">
    <property type="component" value="Unassembled WGS sequence"/>
</dbReference>
<protein>
    <submittedName>
        <fullName evidence="5">Putative membrane protein</fullName>
    </submittedName>
</protein>
<name>A0A3D9FFR3_9SPHN</name>
<gene>
    <name evidence="5" type="ORF">DFR46_1691</name>
</gene>
<sequence length="215" mass="22410">MVLNRIIIALLAALAFSTAAFSPAFAHRDHNAGTTEAAQSEPIPEPDHSAVEADGGHHAAPAMAGMDESAETPKGFFAKLIDWLGRTHPMIVHFTLALFPTALLAMVVARRRAEWNGTARFLILGAGIAAVPAALLGWFAGGFALTGDDSLLVVHRWLGTGIAIAGTGLALSVWRGWTAASGRAAFASVIIFTAALAVQGWYGGALVHGADHLAW</sequence>
<feature type="chain" id="PRO_5017680530" evidence="3">
    <location>
        <begin position="27"/>
        <end position="215"/>
    </location>
</feature>
<evidence type="ECO:0000256" key="1">
    <source>
        <dbReference type="SAM" id="MobiDB-lite"/>
    </source>
</evidence>
<feature type="transmembrane region" description="Helical" evidence="2">
    <location>
        <begin position="157"/>
        <end position="177"/>
    </location>
</feature>
<feature type="compositionally biased region" description="Basic and acidic residues" evidence="1">
    <location>
        <begin position="45"/>
        <end position="55"/>
    </location>
</feature>
<feature type="transmembrane region" description="Helical" evidence="2">
    <location>
        <begin position="90"/>
        <end position="109"/>
    </location>
</feature>
<evidence type="ECO:0000256" key="3">
    <source>
        <dbReference type="SAM" id="SignalP"/>
    </source>
</evidence>
<feature type="region of interest" description="Disordered" evidence="1">
    <location>
        <begin position="31"/>
        <end position="55"/>
    </location>
</feature>
<dbReference type="EMBL" id="QRDP01000004">
    <property type="protein sequence ID" value="RED16664.1"/>
    <property type="molecule type" value="Genomic_DNA"/>
</dbReference>
<keyword evidence="2" id="KW-1133">Transmembrane helix</keyword>
<dbReference type="Pfam" id="PF09990">
    <property type="entry name" value="DUF2231"/>
    <property type="match status" value="1"/>
</dbReference>
<feature type="transmembrane region" description="Helical" evidence="2">
    <location>
        <begin position="184"/>
        <end position="202"/>
    </location>
</feature>
<keyword evidence="3" id="KW-0732">Signal</keyword>
<proteinExistence type="predicted"/>
<evidence type="ECO:0000313" key="5">
    <source>
        <dbReference type="EMBL" id="RED16664.1"/>
    </source>
</evidence>
<reference evidence="5 6" key="1">
    <citation type="submission" date="2018-07" db="EMBL/GenBank/DDBJ databases">
        <title>Genomic Encyclopedia of Type Strains, Phase IV (KMG-IV): sequencing the most valuable type-strain genomes for metagenomic binning, comparative biology and taxonomic classification.</title>
        <authorList>
            <person name="Goeker M."/>
        </authorList>
    </citation>
    <scope>NUCLEOTIDE SEQUENCE [LARGE SCALE GENOMIC DNA]</scope>
    <source>
        <strain evidence="5 6">DSM 26725</strain>
    </source>
</reference>
<dbReference type="RefSeq" id="WP_116236043.1">
    <property type="nucleotide sequence ID" value="NZ_QRDP01000004.1"/>
</dbReference>
<dbReference type="OrthoDB" id="7500556at2"/>
<comment type="caution">
    <text evidence="5">The sequence shown here is derived from an EMBL/GenBank/DDBJ whole genome shotgun (WGS) entry which is preliminary data.</text>
</comment>